<comment type="subcellular location">
    <subcellularLocation>
        <location evidence="6">Cytoplasm</location>
    </subcellularLocation>
    <subcellularLocation>
        <location evidence="6">Preautophagosomal structure membrane</location>
        <topology evidence="6">Peripheral membrane protein</topology>
    </subcellularLocation>
</comment>
<keyword evidence="5" id="KW-0472">Membrane</keyword>
<dbReference type="Proteomes" id="UP000094236">
    <property type="component" value="Unassembled WGS sequence"/>
</dbReference>
<sequence>MTTTNRYNDDELINIIQNKIIVESRLILSNSNIICNNSNKLLNATVFKINLLVNNNSYQFYIDSIRQQLRLLDILKDSLNKLFDEITGSYNANYGINEDLVKNRLENILDKLKSVKGIDDHNKTLYHFINQEEVNMIIHNNSDILTSLENDKNTLSSLISSLTISINDFNNKLNQISSNLNSIDKITANINKLIESNNALEQEMALILESLTNHYDQCLESIEFIKVKSNSSEAKLQIFKVLENDYLELPLVYNDLMNINKNLESNCDQIENQNLAQFNSNYQSILNLLDELKIFGLRFKSDQLVQVNKLSDNLKTNLKCLTDINSDINSLVEYYELFIKSFKDLKVELQRRKLYNSKIKSLINEFNIKINNLAENDSSIRHQFLAENGDYLPKNIVSDNSILYNDLPKVEVKFEEENIPDIN</sequence>
<dbReference type="GO" id="GO:0060090">
    <property type="term" value="F:molecular adaptor activity"/>
    <property type="evidence" value="ECO:0007669"/>
    <property type="project" value="TreeGrafter"/>
</dbReference>
<feature type="coiled-coil region" evidence="7">
    <location>
        <begin position="183"/>
        <end position="210"/>
    </location>
</feature>
<dbReference type="AlphaFoldDB" id="A0A1E4TT01"/>
<reference evidence="10" key="1">
    <citation type="submission" date="2016-05" db="EMBL/GenBank/DDBJ databases">
        <title>Comparative genomics of biotechnologically important yeasts.</title>
        <authorList>
            <consortium name="DOE Joint Genome Institute"/>
            <person name="Riley R."/>
            <person name="Haridas S."/>
            <person name="Wolfe K.H."/>
            <person name="Lopes M.R."/>
            <person name="Hittinger C.T."/>
            <person name="Goker M."/>
            <person name="Salamov A."/>
            <person name="Wisecaver J."/>
            <person name="Long T.M."/>
            <person name="Aerts A.L."/>
            <person name="Barry K."/>
            <person name="Choi C."/>
            <person name="Clum A."/>
            <person name="Coughlan A.Y."/>
            <person name="Deshpande S."/>
            <person name="Douglass A.P."/>
            <person name="Hanson S.J."/>
            <person name="Klenk H.-P."/>
            <person name="Labutti K."/>
            <person name="Lapidus A."/>
            <person name="Lindquist E."/>
            <person name="Lipzen A."/>
            <person name="Meier-Kolthoff J.P."/>
            <person name="Ohm R.A."/>
            <person name="Otillar R.P."/>
            <person name="Pangilinan J."/>
            <person name="Peng Y."/>
            <person name="Rokas A."/>
            <person name="Rosa C.A."/>
            <person name="Scheuner C."/>
            <person name="Sibirny A.A."/>
            <person name="Slot J.C."/>
            <person name="Stielow J.B."/>
            <person name="Sun H."/>
            <person name="Kurtzman C.P."/>
            <person name="Blackwell M."/>
            <person name="Grigoriev I.V."/>
            <person name="Jeffries T.W."/>
        </authorList>
    </citation>
    <scope>NUCLEOTIDE SEQUENCE [LARGE SCALE GENOMIC DNA]</scope>
    <source>
        <strain evidence="10">NRRL Y-2460</strain>
    </source>
</reference>
<protein>
    <recommendedName>
        <fullName evidence="2 6">Autophagy-related protein 17</fullName>
    </recommendedName>
</protein>
<name>A0A1E4TT01_PACTA</name>
<evidence type="ECO:0000256" key="4">
    <source>
        <dbReference type="ARBA" id="ARBA00023006"/>
    </source>
</evidence>
<keyword evidence="7" id="KW-0175">Coiled coil</keyword>
<dbReference type="PANTHER" id="PTHR28005:SF1">
    <property type="entry name" value="AUTOPHAGY-RELATED PROTEIN 17"/>
    <property type="match status" value="1"/>
</dbReference>
<dbReference type="GO" id="GO:0000422">
    <property type="term" value="P:autophagy of mitochondrion"/>
    <property type="evidence" value="ECO:0007669"/>
    <property type="project" value="TreeGrafter"/>
</dbReference>
<evidence type="ECO:0000256" key="2">
    <source>
        <dbReference type="ARBA" id="ARBA00013806"/>
    </source>
</evidence>
<keyword evidence="10" id="KW-1185">Reference proteome</keyword>
<feature type="domain" description="Autophagy protein ATG17-like" evidence="8">
    <location>
        <begin position="28"/>
        <end position="392"/>
    </location>
</feature>
<comment type="similarity">
    <text evidence="1 6">Belongs to the ATG17 family.</text>
</comment>
<dbReference type="Pfam" id="PF04108">
    <property type="entry name" value="ATG17_like"/>
    <property type="match status" value="1"/>
</dbReference>
<dbReference type="GO" id="GO:1990316">
    <property type="term" value="C:Atg1/ULK1 kinase complex"/>
    <property type="evidence" value="ECO:0007669"/>
    <property type="project" value="TreeGrafter"/>
</dbReference>
<evidence type="ECO:0000313" key="10">
    <source>
        <dbReference type="Proteomes" id="UP000094236"/>
    </source>
</evidence>
<dbReference type="InterPro" id="IPR007240">
    <property type="entry name" value="Atg17"/>
</dbReference>
<evidence type="ECO:0000256" key="7">
    <source>
        <dbReference type="SAM" id="Coils"/>
    </source>
</evidence>
<dbReference type="STRING" id="669874.A0A1E4TT01"/>
<dbReference type="OrthoDB" id="1937984at2759"/>
<evidence type="ECO:0000256" key="1">
    <source>
        <dbReference type="ARBA" id="ARBA00006259"/>
    </source>
</evidence>
<evidence type="ECO:0000259" key="8">
    <source>
        <dbReference type="Pfam" id="PF04108"/>
    </source>
</evidence>
<dbReference type="InterPro" id="IPR045326">
    <property type="entry name" value="ATG17-like_dom"/>
</dbReference>
<dbReference type="GO" id="GO:0034727">
    <property type="term" value="P:piecemeal microautophagy of the nucleus"/>
    <property type="evidence" value="ECO:0007669"/>
    <property type="project" value="TreeGrafter"/>
</dbReference>
<evidence type="ECO:0000256" key="5">
    <source>
        <dbReference type="ARBA" id="ARBA00023136"/>
    </source>
</evidence>
<gene>
    <name evidence="9" type="ORF">PACTADRAFT_81438</name>
</gene>
<evidence type="ECO:0000256" key="3">
    <source>
        <dbReference type="ARBA" id="ARBA00022490"/>
    </source>
</evidence>
<evidence type="ECO:0000256" key="6">
    <source>
        <dbReference type="RuleBase" id="RU368080"/>
    </source>
</evidence>
<keyword evidence="4 6" id="KW-0072">Autophagy</keyword>
<comment type="function">
    <text evidence="6">Autophagy-specific protein that functions in response to autophagy-inducing signals as a scaffold to recruit other ATG proteins to organize preautophagosomal structure (PAS) formation. Modulates the timing and magnitude of the autophagy response, such as the size of the sequestering vesicles. Plays particularly a role in pexophagy and nucleophagy.</text>
</comment>
<keyword evidence="3 6" id="KW-0963">Cytoplasm</keyword>
<accession>A0A1E4TT01</accession>
<proteinExistence type="inferred from homology"/>
<dbReference type="PANTHER" id="PTHR28005">
    <property type="entry name" value="AUTOPHAGY-RELATED PROTEIN 17"/>
    <property type="match status" value="1"/>
</dbReference>
<dbReference type="EMBL" id="KV454015">
    <property type="protein sequence ID" value="ODV94879.1"/>
    <property type="molecule type" value="Genomic_DNA"/>
</dbReference>
<dbReference type="GO" id="GO:0000045">
    <property type="term" value="P:autophagosome assembly"/>
    <property type="evidence" value="ECO:0007669"/>
    <property type="project" value="TreeGrafter"/>
</dbReference>
<dbReference type="GO" id="GO:0030295">
    <property type="term" value="F:protein kinase activator activity"/>
    <property type="evidence" value="ECO:0007669"/>
    <property type="project" value="TreeGrafter"/>
</dbReference>
<evidence type="ECO:0000313" key="9">
    <source>
        <dbReference type="EMBL" id="ODV94879.1"/>
    </source>
</evidence>
<dbReference type="GO" id="GO:0034045">
    <property type="term" value="C:phagophore assembly site membrane"/>
    <property type="evidence" value="ECO:0007669"/>
    <property type="project" value="UniProtKB-SubCell"/>
</dbReference>
<organism evidence="9 10">
    <name type="scientific">Pachysolen tannophilus NRRL Y-2460</name>
    <dbReference type="NCBI Taxonomy" id="669874"/>
    <lineage>
        <taxon>Eukaryota</taxon>
        <taxon>Fungi</taxon>
        <taxon>Dikarya</taxon>
        <taxon>Ascomycota</taxon>
        <taxon>Saccharomycotina</taxon>
        <taxon>Pichiomycetes</taxon>
        <taxon>Pachysolenaceae</taxon>
        <taxon>Pachysolen</taxon>
    </lineage>
</organism>